<dbReference type="Proteomes" id="UP001259832">
    <property type="component" value="Unassembled WGS sequence"/>
</dbReference>
<name>A0AAD9LU20_9STRA</name>
<comment type="caution">
    <text evidence="1">The sequence shown here is derived from an EMBL/GenBank/DDBJ whole genome shotgun (WGS) entry which is preliminary data.</text>
</comment>
<reference evidence="1" key="1">
    <citation type="submission" date="2023-08" db="EMBL/GenBank/DDBJ databases">
        <title>Reference Genome Resource for the Citrus Pathogen Phytophthora citrophthora.</title>
        <authorList>
            <person name="Moller H."/>
            <person name="Coetzee B."/>
            <person name="Rose L.J."/>
            <person name="Van Niekerk J.M."/>
        </authorList>
    </citation>
    <scope>NUCLEOTIDE SEQUENCE</scope>
    <source>
        <strain evidence="1">STE-U-9442</strain>
    </source>
</reference>
<dbReference type="PANTHER" id="PTHR33266">
    <property type="entry name" value="CHROMOSOME 15, WHOLE GENOME SHOTGUN SEQUENCE"/>
    <property type="match status" value="1"/>
</dbReference>
<dbReference type="AlphaFoldDB" id="A0AAD9LU20"/>
<keyword evidence="2" id="KW-1185">Reference proteome</keyword>
<proteinExistence type="predicted"/>
<organism evidence="1 2">
    <name type="scientific">Phytophthora citrophthora</name>
    <dbReference type="NCBI Taxonomy" id="4793"/>
    <lineage>
        <taxon>Eukaryota</taxon>
        <taxon>Sar</taxon>
        <taxon>Stramenopiles</taxon>
        <taxon>Oomycota</taxon>
        <taxon>Peronosporomycetes</taxon>
        <taxon>Peronosporales</taxon>
        <taxon>Peronosporaceae</taxon>
        <taxon>Phytophthora</taxon>
    </lineage>
</organism>
<dbReference type="EMBL" id="JASMQC010000003">
    <property type="protein sequence ID" value="KAK1946689.1"/>
    <property type="molecule type" value="Genomic_DNA"/>
</dbReference>
<evidence type="ECO:0000313" key="2">
    <source>
        <dbReference type="Proteomes" id="UP001259832"/>
    </source>
</evidence>
<gene>
    <name evidence="1" type="ORF">P3T76_002241</name>
</gene>
<dbReference type="PANTHER" id="PTHR33266:SF1">
    <property type="entry name" value="F-BOX DOMAIN-CONTAINING PROTEIN"/>
    <property type="match status" value="1"/>
</dbReference>
<evidence type="ECO:0000313" key="1">
    <source>
        <dbReference type="EMBL" id="KAK1946689.1"/>
    </source>
</evidence>
<accession>A0AAD9LU20</accession>
<protein>
    <submittedName>
        <fullName evidence="1">Uncharacterized protein</fullName>
    </submittedName>
</protein>
<sequence length="427" mass="48545">MTDIFWFAARKLLIGLPPDFPSSYTELTLHGVASLFCRLGLRPNSFNRKAPLLVANLMSVLHYVTYKNDAYISGYVSEPILTFGASYMWYELEDLKRPSALERYILPQFRTMLFNGEINTSNIGEPVSRIFLLLAMDAVAKASSKAWVFAFSGRFCDVPRFVEKLVGDNPQIREGNSEIINEEKMDAYRKWVESWDGWQVCFSHFVDLKKEPTTGVLWKLLDRRAASVLPREQLGADLIIPIFHPKDRDVHPEGSVSFILVRVNSQVGGDDEFPDSALRELSPSYVFEKTDKPNSVHTTSNHEAIRLYLSLFEVSNETTAPAQSIVTEKLMSRNKVKQGFDGSLCVRGVLAPNSDEGKNELHQRWPFLTKGLVGKLREIANTAWWDGQTQVENDLKDRSEHDERNYLSSVLFKDVARVRASNTLHFA</sequence>